<proteinExistence type="predicted"/>
<evidence type="ECO:0000313" key="3">
    <source>
        <dbReference type="Proteomes" id="UP000545286"/>
    </source>
</evidence>
<evidence type="ECO:0000313" key="2">
    <source>
        <dbReference type="EMBL" id="MBB2959051.1"/>
    </source>
</evidence>
<dbReference type="PANTHER" id="PTHR33169:SF14">
    <property type="entry name" value="TRANSCRIPTIONAL REGULATOR RV3488"/>
    <property type="match status" value="1"/>
</dbReference>
<dbReference type="SUPFAM" id="SSF46785">
    <property type="entry name" value="Winged helix' DNA-binding domain"/>
    <property type="match status" value="1"/>
</dbReference>
<dbReference type="EMBL" id="JACHWJ010000005">
    <property type="protein sequence ID" value="MBB2959051.1"/>
    <property type="molecule type" value="Genomic_DNA"/>
</dbReference>
<feature type="domain" description="Transcription regulator PadR N-terminal" evidence="1">
    <location>
        <begin position="19"/>
        <end position="90"/>
    </location>
</feature>
<organism evidence="2 3">
    <name type="scientific">Pseudoclavibacter helvolus</name>
    <dbReference type="NCBI Taxonomy" id="255205"/>
    <lineage>
        <taxon>Bacteria</taxon>
        <taxon>Bacillati</taxon>
        <taxon>Actinomycetota</taxon>
        <taxon>Actinomycetes</taxon>
        <taxon>Micrococcales</taxon>
        <taxon>Microbacteriaceae</taxon>
        <taxon>Pseudoclavibacter</taxon>
    </lineage>
</organism>
<dbReference type="Gene3D" id="1.10.10.10">
    <property type="entry name" value="Winged helix-like DNA-binding domain superfamily/Winged helix DNA-binding domain"/>
    <property type="match status" value="1"/>
</dbReference>
<dbReference type="Pfam" id="PF03551">
    <property type="entry name" value="PadR"/>
    <property type="match status" value="1"/>
</dbReference>
<dbReference type="Proteomes" id="UP000545286">
    <property type="component" value="Unassembled WGS sequence"/>
</dbReference>
<name>A0A7W4UR47_9MICO</name>
<dbReference type="InterPro" id="IPR052509">
    <property type="entry name" value="Metal_resp_DNA-bind_regulator"/>
</dbReference>
<evidence type="ECO:0000259" key="1">
    <source>
        <dbReference type="Pfam" id="PF03551"/>
    </source>
</evidence>
<protein>
    <submittedName>
        <fullName evidence="2">PadR family transcriptional regulator PadR</fullName>
    </submittedName>
</protein>
<dbReference type="PANTHER" id="PTHR33169">
    <property type="entry name" value="PADR-FAMILY TRANSCRIPTIONAL REGULATOR"/>
    <property type="match status" value="1"/>
</dbReference>
<dbReference type="InterPro" id="IPR036390">
    <property type="entry name" value="WH_DNA-bd_sf"/>
</dbReference>
<dbReference type="InterPro" id="IPR005149">
    <property type="entry name" value="Tscrpt_reg_PadR_N"/>
</dbReference>
<gene>
    <name evidence="2" type="ORF">FHX72_003203</name>
</gene>
<dbReference type="InterPro" id="IPR036388">
    <property type="entry name" value="WH-like_DNA-bd_sf"/>
</dbReference>
<accession>A0A7W4UR47</accession>
<comment type="caution">
    <text evidence="2">The sequence shown here is derived from an EMBL/GenBank/DDBJ whole genome shotgun (WGS) entry which is preliminary data.</text>
</comment>
<reference evidence="2 3" key="1">
    <citation type="submission" date="2020-08" db="EMBL/GenBank/DDBJ databases">
        <title>Sequencing the genomes of 1000 actinobacteria strains.</title>
        <authorList>
            <person name="Klenk H.-P."/>
        </authorList>
    </citation>
    <scope>NUCLEOTIDE SEQUENCE [LARGE SCALE GENOMIC DNA]</scope>
    <source>
        <strain evidence="2 3">DSM 20419</strain>
    </source>
</reference>
<sequence>MESTNWPSEWVRAALPSAVLALVSDEDAYGYLIAQRLGAAGFGAIKGSTLYPLLARLEQDGTLASTWQEGDGGPGRKYYSIAESGRRLLDEHRSAWADFTTKTSALFADGKPLDLEKETS</sequence>
<keyword evidence="3" id="KW-1185">Reference proteome</keyword>
<dbReference type="AlphaFoldDB" id="A0A7W4UR47"/>
<dbReference type="RefSeq" id="WP_183626284.1">
    <property type="nucleotide sequence ID" value="NZ_JACHWJ010000005.1"/>
</dbReference>